<proteinExistence type="predicted"/>
<evidence type="ECO:0000313" key="2">
    <source>
        <dbReference type="Proteomes" id="UP000818029"/>
    </source>
</evidence>
<name>A0ABM2YHS2_GOSHI</name>
<keyword evidence="2" id="KW-1185">Reference proteome</keyword>
<dbReference type="Proteomes" id="UP000818029">
    <property type="component" value="Chromosome A07"/>
</dbReference>
<dbReference type="RefSeq" id="XP_040930093.1">
    <property type="nucleotide sequence ID" value="XM_041074159.1"/>
</dbReference>
<accession>A0ABM2YHS2</accession>
<dbReference type="InterPro" id="IPR026960">
    <property type="entry name" value="RVT-Znf"/>
</dbReference>
<reference evidence="2" key="1">
    <citation type="journal article" date="2020" name="Nat. Genet.">
        <title>Genomic diversifications of five Gossypium allopolyploid species and their impact on cotton improvement.</title>
        <authorList>
            <person name="Chen Z.J."/>
            <person name="Sreedasyam A."/>
            <person name="Ando A."/>
            <person name="Song Q."/>
            <person name="De Santiago L.M."/>
            <person name="Hulse-Kemp A.M."/>
            <person name="Ding M."/>
            <person name="Ye W."/>
            <person name="Kirkbride R.C."/>
            <person name="Jenkins J."/>
            <person name="Plott C."/>
            <person name="Lovell J."/>
            <person name="Lin Y.M."/>
            <person name="Vaughn R."/>
            <person name="Liu B."/>
            <person name="Simpson S."/>
            <person name="Scheffler B.E."/>
            <person name="Wen L."/>
            <person name="Saski C.A."/>
            <person name="Grover C.E."/>
            <person name="Hu G."/>
            <person name="Conover J.L."/>
            <person name="Carlson J.W."/>
            <person name="Shu S."/>
            <person name="Boston L.B."/>
            <person name="Williams M."/>
            <person name="Peterson D.G."/>
            <person name="McGee K."/>
            <person name="Jones D.C."/>
            <person name="Wendel J.F."/>
            <person name="Stelly D.M."/>
            <person name="Grimwood J."/>
            <person name="Schmutz J."/>
        </authorList>
    </citation>
    <scope>NUCLEOTIDE SEQUENCE [LARGE SCALE GENOMIC DNA]</scope>
    <source>
        <strain evidence="2">cv. TM-1</strain>
    </source>
</reference>
<evidence type="ECO:0000313" key="3">
    <source>
        <dbReference type="RefSeq" id="XP_040930093.1"/>
    </source>
</evidence>
<organism evidence="2 3">
    <name type="scientific">Gossypium hirsutum</name>
    <name type="common">Upland cotton</name>
    <name type="synonym">Gossypium mexicanum</name>
    <dbReference type="NCBI Taxonomy" id="3635"/>
    <lineage>
        <taxon>Eukaryota</taxon>
        <taxon>Viridiplantae</taxon>
        <taxon>Streptophyta</taxon>
        <taxon>Embryophyta</taxon>
        <taxon>Tracheophyta</taxon>
        <taxon>Spermatophyta</taxon>
        <taxon>Magnoliopsida</taxon>
        <taxon>eudicotyledons</taxon>
        <taxon>Gunneridae</taxon>
        <taxon>Pentapetalae</taxon>
        <taxon>rosids</taxon>
        <taxon>malvids</taxon>
        <taxon>Malvales</taxon>
        <taxon>Malvaceae</taxon>
        <taxon>Malvoideae</taxon>
        <taxon>Gossypium</taxon>
    </lineage>
</organism>
<dbReference type="GeneID" id="121203716"/>
<protein>
    <recommendedName>
        <fullName evidence="1">Reverse transcriptase zinc-binding domain-containing protein</fullName>
    </recommendedName>
</protein>
<gene>
    <name evidence="3" type="primary">LOC121203716</name>
</gene>
<evidence type="ECO:0000259" key="1">
    <source>
        <dbReference type="Pfam" id="PF13966"/>
    </source>
</evidence>
<dbReference type="Pfam" id="PF13966">
    <property type="entry name" value="zf-RVT"/>
    <property type="match status" value="1"/>
</dbReference>
<feature type="domain" description="Reverse transcriptase zinc-binding" evidence="1">
    <location>
        <begin position="8"/>
        <end position="79"/>
    </location>
</feature>
<reference evidence="3" key="2">
    <citation type="submission" date="2025-08" db="UniProtKB">
        <authorList>
            <consortium name="RefSeq"/>
        </authorList>
    </citation>
    <scope>IDENTIFICATION</scope>
</reference>
<sequence>MDDEADVNFACGKVWNIKVPPRVRSFLWMLTIDRIMSKEFLAKLDMNLQHFLIFFPWCEREPESASHLFFKYRFIEGFWAKIFNWWDAEWKRVDGFVDLFALCYNAKIEYSKKSLWLISCAAACWSIWLARNALVFDRRSVKMDNLVFQSTMRALLWIRSSHNELMMQEKFWWLAPQRYRVVSLEWWKCAISVVFAEQGFYESLIAAQDG</sequence>